<dbReference type="RefSeq" id="WP_249514451.1">
    <property type="nucleotide sequence ID" value="NZ_CP093366.1"/>
</dbReference>
<accession>A0ABY4P989</accession>
<sequence length="68" mass="7615">MIRKFNEAADSKGAALGESVTTDISKDWWNSQDQQVNGPMLDLRTLTTTPEKRAYNATINWSLTNSLL</sequence>
<dbReference type="Proteomes" id="UP000831495">
    <property type="component" value="Chromosome"/>
</dbReference>
<evidence type="ECO:0000313" key="1">
    <source>
        <dbReference type="EMBL" id="UQS82181.1"/>
    </source>
</evidence>
<gene>
    <name evidence="1" type="ORF">MOO45_00335</name>
</gene>
<name>A0ABY4P989_9LACO</name>
<reference evidence="1" key="1">
    <citation type="journal article" date="2022" name="Int. J. Syst. Evol. Microbiol.">
        <title>Apilactobacillus apisilvae sp. nov., Nicolia spurrieriana gen. nov. sp. nov., Bombilactobacillus folatiphilus sp. nov. and Bombilactobacillus thymidiniphilus sp. nov., four new lactic acid bacterial isolates from stingless bees Tetragonula carbonaria and Austroplebeia australis.</title>
        <authorList>
            <person name="Oliphant S.A."/>
            <person name="Watson-Haigh N.S."/>
            <person name="Sumby K.M."/>
            <person name="Gardner J."/>
            <person name="Groom S."/>
            <person name="Jiranek V."/>
        </authorList>
    </citation>
    <scope>NUCLEOTIDE SEQUENCE</scope>
    <source>
        <strain evidence="1">SG4_D2</strain>
    </source>
</reference>
<proteinExistence type="predicted"/>
<protein>
    <submittedName>
        <fullName evidence="1">Uncharacterized protein</fullName>
    </submittedName>
</protein>
<keyword evidence="2" id="KW-1185">Reference proteome</keyword>
<evidence type="ECO:0000313" key="2">
    <source>
        <dbReference type="Proteomes" id="UP000831495"/>
    </source>
</evidence>
<dbReference type="EMBL" id="CP093366">
    <property type="protein sequence ID" value="UQS82181.1"/>
    <property type="molecule type" value="Genomic_DNA"/>
</dbReference>
<organism evidence="1 2">
    <name type="scientific">Bombilactobacillus folatiphilus</name>
    <dbReference type="NCBI Taxonomy" id="2923362"/>
    <lineage>
        <taxon>Bacteria</taxon>
        <taxon>Bacillati</taxon>
        <taxon>Bacillota</taxon>
        <taxon>Bacilli</taxon>
        <taxon>Lactobacillales</taxon>
        <taxon>Lactobacillaceae</taxon>
        <taxon>Bombilactobacillus</taxon>
    </lineage>
</organism>